<keyword evidence="2" id="KW-1133">Transmembrane helix</keyword>
<sequence length="493" mass="55233">MNFRNHLSGNYDSFKILLGISFLLTVCSNVYLCPTNCSCYGTSSIGVTCNCSWATLQRIPQEGVDFNTTKLIASHNKLTSLKNISFSAFHPQPLAVITLDYNAISEVDSNTFNSLVFLKKLCMSHNMIVGLHPATFADAILLEQIEISDNNLIYVHPELLIKNLYLQLFDAGNNRIRILPSGLFKYNSNLMGVYVNGNELRFLSSQQFQHNPKLRIVRLENNKIMYLQIDMFTYSRYPLYVNLNNNEIHQIRDNVFQNECDVKIVDINKNNIENFSVCQLLCLKGVLSIDISGNPLVCGSHEEQAVKLCHNYSVHNEGDCNLGTPLNSDTVFTGRTLYMKTMYENSSSFPHSFTTVTSNYSATSVDFPTAEDTAALSQEIKQNVLTNNISVVSGNENVTMVFGSTSRLEYTEQNRTTTEVTVVEYNSPIVLRESTVRGILFIALECLLAIVIFLRKLLCQRDVNDSAVVDTIELLSESGPNPEVNSETESSAV</sequence>
<dbReference type="SUPFAM" id="SSF52058">
    <property type="entry name" value="L domain-like"/>
    <property type="match status" value="1"/>
</dbReference>
<dbReference type="InterPro" id="IPR050328">
    <property type="entry name" value="Dev_Immune_Receptor"/>
</dbReference>
<feature type="signal peptide" evidence="3">
    <location>
        <begin position="1"/>
        <end position="28"/>
    </location>
</feature>
<gene>
    <name evidence="4" type="ORF">B7P43_G03006</name>
</gene>
<dbReference type="EMBL" id="NEVH01024421">
    <property type="protein sequence ID" value="PNF17393.1"/>
    <property type="molecule type" value="Genomic_DNA"/>
</dbReference>
<accession>A0A2J7PM31</accession>
<dbReference type="Pfam" id="PF13855">
    <property type="entry name" value="LRR_8"/>
    <property type="match status" value="2"/>
</dbReference>
<reference evidence="4 5" key="1">
    <citation type="submission" date="2017-12" db="EMBL/GenBank/DDBJ databases">
        <title>Hemimetabolous genomes reveal molecular basis of termite eusociality.</title>
        <authorList>
            <person name="Harrison M.C."/>
            <person name="Jongepier E."/>
            <person name="Robertson H.M."/>
            <person name="Arning N."/>
            <person name="Bitard-Feildel T."/>
            <person name="Chao H."/>
            <person name="Childers C.P."/>
            <person name="Dinh H."/>
            <person name="Doddapaneni H."/>
            <person name="Dugan S."/>
            <person name="Gowin J."/>
            <person name="Greiner C."/>
            <person name="Han Y."/>
            <person name="Hu H."/>
            <person name="Hughes D.S.T."/>
            <person name="Huylmans A.-K."/>
            <person name="Kemena C."/>
            <person name="Kremer L.P.M."/>
            <person name="Lee S.L."/>
            <person name="Lopez-Ezquerra A."/>
            <person name="Mallet L."/>
            <person name="Monroy-Kuhn J.M."/>
            <person name="Moser A."/>
            <person name="Murali S.C."/>
            <person name="Muzny D.M."/>
            <person name="Otani S."/>
            <person name="Piulachs M.-D."/>
            <person name="Poelchau M."/>
            <person name="Qu J."/>
            <person name="Schaub F."/>
            <person name="Wada-Katsumata A."/>
            <person name="Worley K.C."/>
            <person name="Xie Q."/>
            <person name="Ylla G."/>
            <person name="Poulsen M."/>
            <person name="Gibbs R.A."/>
            <person name="Schal C."/>
            <person name="Richards S."/>
            <person name="Belles X."/>
            <person name="Korb J."/>
            <person name="Bornberg-Bauer E."/>
        </authorList>
    </citation>
    <scope>NUCLEOTIDE SEQUENCE [LARGE SCALE GENOMIC DNA]</scope>
    <source>
        <tissue evidence="4">Whole body</tissue>
    </source>
</reference>
<dbReference type="STRING" id="105785.A0A2J7PM31"/>
<evidence type="ECO:0000313" key="5">
    <source>
        <dbReference type="Proteomes" id="UP000235965"/>
    </source>
</evidence>
<dbReference type="InterPro" id="IPR032675">
    <property type="entry name" value="LRR_dom_sf"/>
</dbReference>
<dbReference type="OrthoDB" id="2013775at2759"/>
<proteinExistence type="predicted"/>
<keyword evidence="2" id="KW-0812">Transmembrane</keyword>
<dbReference type="InterPro" id="IPR001611">
    <property type="entry name" value="Leu-rich_rpt"/>
</dbReference>
<keyword evidence="1 3" id="KW-0732">Signal</keyword>
<keyword evidence="2" id="KW-0472">Membrane</keyword>
<evidence type="ECO:0000256" key="3">
    <source>
        <dbReference type="SAM" id="SignalP"/>
    </source>
</evidence>
<comment type="caution">
    <text evidence="4">The sequence shown here is derived from an EMBL/GenBank/DDBJ whole genome shotgun (WGS) entry which is preliminary data.</text>
</comment>
<dbReference type="Proteomes" id="UP000235965">
    <property type="component" value="Unassembled WGS sequence"/>
</dbReference>
<dbReference type="InParanoid" id="A0A2J7PM31"/>
<evidence type="ECO:0000256" key="1">
    <source>
        <dbReference type="ARBA" id="ARBA00022729"/>
    </source>
</evidence>
<dbReference type="AlphaFoldDB" id="A0A2J7PM31"/>
<protein>
    <recommendedName>
        <fullName evidence="6">LRRNT domain-containing protein</fullName>
    </recommendedName>
</protein>
<dbReference type="PANTHER" id="PTHR24373:SF275">
    <property type="entry name" value="TIR DOMAIN-CONTAINING PROTEIN"/>
    <property type="match status" value="1"/>
</dbReference>
<name>A0A2J7PM31_9NEOP</name>
<dbReference type="Gene3D" id="3.80.10.10">
    <property type="entry name" value="Ribonuclease Inhibitor"/>
    <property type="match status" value="1"/>
</dbReference>
<organism evidence="4 5">
    <name type="scientific">Cryptotermes secundus</name>
    <dbReference type="NCBI Taxonomy" id="105785"/>
    <lineage>
        <taxon>Eukaryota</taxon>
        <taxon>Metazoa</taxon>
        <taxon>Ecdysozoa</taxon>
        <taxon>Arthropoda</taxon>
        <taxon>Hexapoda</taxon>
        <taxon>Insecta</taxon>
        <taxon>Pterygota</taxon>
        <taxon>Neoptera</taxon>
        <taxon>Polyneoptera</taxon>
        <taxon>Dictyoptera</taxon>
        <taxon>Blattodea</taxon>
        <taxon>Blattoidea</taxon>
        <taxon>Termitoidae</taxon>
        <taxon>Kalotermitidae</taxon>
        <taxon>Cryptotermitinae</taxon>
        <taxon>Cryptotermes</taxon>
    </lineage>
</organism>
<dbReference type="EMBL" id="NEVH01024421">
    <property type="protein sequence ID" value="PNF17394.1"/>
    <property type="molecule type" value="Genomic_DNA"/>
</dbReference>
<evidence type="ECO:0008006" key="6">
    <source>
        <dbReference type="Google" id="ProtNLM"/>
    </source>
</evidence>
<evidence type="ECO:0000313" key="4">
    <source>
        <dbReference type="EMBL" id="PNF17394.1"/>
    </source>
</evidence>
<keyword evidence="5" id="KW-1185">Reference proteome</keyword>
<feature type="chain" id="PRO_5014559335" description="LRRNT domain-containing protein" evidence="3">
    <location>
        <begin position="29"/>
        <end position="493"/>
    </location>
</feature>
<evidence type="ECO:0000256" key="2">
    <source>
        <dbReference type="SAM" id="Phobius"/>
    </source>
</evidence>
<dbReference type="PANTHER" id="PTHR24373">
    <property type="entry name" value="SLIT RELATED LEUCINE-RICH REPEAT NEURONAL PROTEIN"/>
    <property type="match status" value="1"/>
</dbReference>
<feature type="transmembrane region" description="Helical" evidence="2">
    <location>
        <begin position="436"/>
        <end position="454"/>
    </location>
</feature>